<proteinExistence type="predicted"/>
<dbReference type="Pfam" id="PF14054">
    <property type="entry name" value="DUF4249"/>
    <property type="match status" value="1"/>
</dbReference>
<dbReference type="EMBL" id="CP064939">
    <property type="protein sequence ID" value="QPH41107.1"/>
    <property type="molecule type" value="Genomic_DNA"/>
</dbReference>
<dbReference type="AlphaFoldDB" id="A0A7S9Q0V1"/>
<dbReference type="KEGG" id="pex:IZT61_07555"/>
<dbReference type="Proteomes" id="UP000594759">
    <property type="component" value="Chromosome"/>
</dbReference>
<sequence>MNKYLLYLMLGLLFVACKKDANQEKYQPKFIVEGSIEQDGYALVTITHNLPYYAKIDSAQVEEIIIKYAKVTVTDGTEEEVLTGSYDRGRFPYFFYKGSSLKGKAGKGYQLKIEYAGNTLTAETQIPERPRLDSIWFEPRKDNERQLCISFTDPVQEKNYYKIYTRLQSQKEFIRTLLSNQDDQYFNGQKIELKLNRGSFNNLTKIYEPYFLVGDQVQLKFSTIPKSGFDFWQGFQNEIINASNPLMGSTAALKSNINGNGAGIWCGYGSSIYTITAN</sequence>
<reference evidence="1 2" key="1">
    <citation type="submission" date="2020-11" db="EMBL/GenBank/DDBJ databases">
        <title>Pedobacter endophytica, an endophytic bacteria isolated form Carex pumila.</title>
        <authorList>
            <person name="Peng Y."/>
            <person name="Jiang L."/>
            <person name="Lee J."/>
        </authorList>
    </citation>
    <scope>NUCLEOTIDE SEQUENCE [LARGE SCALE GENOMIC DNA]</scope>
    <source>
        <strain evidence="1 2">JBR3-12</strain>
    </source>
</reference>
<dbReference type="InterPro" id="IPR025345">
    <property type="entry name" value="DUF4249"/>
</dbReference>
<dbReference type="RefSeq" id="WP_196100558.1">
    <property type="nucleotide sequence ID" value="NZ_CP064939.1"/>
</dbReference>
<evidence type="ECO:0000313" key="2">
    <source>
        <dbReference type="Proteomes" id="UP000594759"/>
    </source>
</evidence>
<evidence type="ECO:0000313" key="1">
    <source>
        <dbReference type="EMBL" id="QPH41107.1"/>
    </source>
</evidence>
<protein>
    <submittedName>
        <fullName evidence="1">DUF4249 family protein</fullName>
    </submittedName>
</protein>
<dbReference type="PROSITE" id="PS51257">
    <property type="entry name" value="PROKAR_LIPOPROTEIN"/>
    <property type="match status" value="1"/>
</dbReference>
<accession>A0A7S9Q0V1</accession>
<organism evidence="1 2">
    <name type="scientific">Pedobacter endophyticus</name>
    <dbReference type="NCBI Taxonomy" id="2789740"/>
    <lineage>
        <taxon>Bacteria</taxon>
        <taxon>Pseudomonadati</taxon>
        <taxon>Bacteroidota</taxon>
        <taxon>Sphingobacteriia</taxon>
        <taxon>Sphingobacteriales</taxon>
        <taxon>Sphingobacteriaceae</taxon>
        <taxon>Pedobacter</taxon>
    </lineage>
</organism>
<keyword evidence="2" id="KW-1185">Reference proteome</keyword>
<gene>
    <name evidence="1" type="ORF">IZT61_07555</name>
</gene>
<name>A0A7S9Q0V1_9SPHI</name>